<reference evidence="3" key="1">
    <citation type="submission" date="2007-07" db="EMBL/GenBank/DDBJ databases">
        <title>PCAP assembly of the Caenorhabditis remanei genome.</title>
        <authorList>
            <consortium name="The Caenorhabditis remanei Sequencing Consortium"/>
            <person name="Wilson R.K."/>
        </authorList>
    </citation>
    <scope>NUCLEOTIDE SEQUENCE [LARGE SCALE GENOMIC DNA]</scope>
    <source>
        <strain evidence="3">PB4641</strain>
    </source>
</reference>
<dbReference type="InterPro" id="IPR006583">
    <property type="entry name" value="PAN-3_domain"/>
</dbReference>
<evidence type="ECO:0000259" key="2">
    <source>
        <dbReference type="SMART" id="SM00605"/>
    </source>
</evidence>
<dbReference type="HOGENOM" id="CLU_045736_5_0_1"/>
<sequence length="279" mass="30845">MFLFLVLCLIPIPASSDVTLKMIVMYGSTNNVSSMSQTRTSWENCTSLCYYDNNCLLAYQTSDICRMFQSGNITINKKSNNLVAFKLNSTDCPTNSSTAIVPISTEWTNGTYIFRKGITSSSNAWNFVYTISKCPVNSIMVTRKNTIVCVGIRIFSDLSPGNYTRAQALCKGNGGYSITGPSNPTEFTFFQSRSNLSLVQCNCQLFTDLSRTALSPLTQISNNENSLWVDGYCNATGVYRFDDDTHEGSGGYQFYTGEPNDGARAALMLYKSYQLGDCL</sequence>
<feature type="signal peptide" evidence="1">
    <location>
        <begin position="1"/>
        <end position="16"/>
    </location>
</feature>
<dbReference type="Proteomes" id="UP000008281">
    <property type="component" value="Unassembled WGS sequence"/>
</dbReference>
<dbReference type="PANTHER" id="PTHR47629">
    <property type="entry name" value="C-TYPE LECTIN-RELATED"/>
    <property type="match status" value="1"/>
</dbReference>
<keyword evidence="4" id="KW-1185">Reference proteome</keyword>
<dbReference type="eggNOG" id="ENOG502TII3">
    <property type="taxonomic scope" value="Eukaryota"/>
</dbReference>
<accession>E3M8S4</accession>
<protein>
    <recommendedName>
        <fullName evidence="2">PAN-3 domain-containing protein</fullName>
    </recommendedName>
</protein>
<dbReference type="PANTHER" id="PTHR47629:SF6">
    <property type="entry name" value="CW DOMAIN-CONTAINING PROTEIN-RELATED"/>
    <property type="match status" value="1"/>
</dbReference>
<dbReference type="AlphaFoldDB" id="E3M8S4"/>
<name>E3M8S4_CAERE</name>
<dbReference type="SMART" id="SM00605">
    <property type="entry name" value="CW"/>
    <property type="match status" value="1"/>
</dbReference>
<dbReference type="EMBL" id="DS268429">
    <property type="protein sequence ID" value="EFO95773.1"/>
    <property type="molecule type" value="Genomic_DNA"/>
</dbReference>
<evidence type="ECO:0000313" key="4">
    <source>
        <dbReference type="Proteomes" id="UP000008281"/>
    </source>
</evidence>
<dbReference type="InParanoid" id="E3M8S4"/>
<feature type="domain" description="PAN-3" evidence="2">
    <location>
        <begin position="1"/>
        <end position="134"/>
    </location>
</feature>
<feature type="chain" id="PRO_5003176365" description="PAN-3 domain-containing protein" evidence="1">
    <location>
        <begin position="17"/>
        <end position="279"/>
    </location>
</feature>
<evidence type="ECO:0000256" key="1">
    <source>
        <dbReference type="SAM" id="SignalP"/>
    </source>
</evidence>
<evidence type="ECO:0000313" key="3">
    <source>
        <dbReference type="EMBL" id="EFO95773.1"/>
    </source>
</evidence>
<gene>
    <name evidence="3" type="ORF">CRE_14006</name>
</gene>
<organism evidence="4">
    <name type="scientific">Caenorhabditis remanei</name>
    <name type="common">Caenorhabditis vulgaris</name>
    <dbReference type="NCBI Taxonomy" id="31234"/>
    <lineage>
        <taxon>Eukaryota</taxon>
        <taxon>Metazoa</taxon>
        <taxon>Ecdysozoa</taxon>
        <taxon>Nematoda</taxon>
        <taxon>Chromadorea</taxon>
        <taxon>Rhabditida</taxon>
        <taxon>Rhabditina</taxon>
        <taxon>Rhabditomorpha</taxon>
        <taxon>Rhabditoidea</taxon>
        <taxon>Rhabditidae</taxon>
        <taxon>Peloderinae</taxon>
        <taxon>Caenorhabditis</taxon>
    </lineage>
</organism>
<proteinExistence type="predicted"/>
<dbReference type="FunCoup" id="E3M8S4">
    <property type="interactions" value="203"/>
</dbReference>
<dbReference type="OMA" id="WENCTSL"/>
<keyword evidence="1" id="KW-0732">Signal</keyword>
<dbReference type="Pfam" id="PF08277">
    <property type="entry name" value="PAN_3"/>
    <property type="match status" value="1"/>
</dbReference>